<name>B2VB02_ERWT9</name>
<evidence type="ECO:0000313" key="6">
    <source>
        <dbReference type="EMBL" id="CAO94850.1"/>
    </source>
</evidence>
<reference evidence="6 7" key="1">
    <citation type="journal article" date="2008" name="Environ. Microbiol.">
        <title>The genome of Erwinia tasmaniensis strain Et1/99, a non-pathogenic bacterium in the genus Erwinia.</title>
        <authorList>
            <person name="Kube M."/>
            <person name="Migdoll A.M."/>
            <person name="Mueller I."/>
            <person name="Kuhl H."/>
            <person name="Beck A."/>
            <person name="Reinhardt R."/>
            <person name="Geider K."/>
        </authorList>
    </citation>
    <scope>NUCLEOTIDE SEQUENCE [LARGE SCALE GENOMIC DNA]</scope>
    <source>
        <strain evidence="7">DSM 17950 / CFBP 7177 / CIP 109463 / NCPPB 4357 / Et1/99</strain>
        <plasmid evidence="7">pET49</plasmid>
    </source>
</reference>
<dbReference type="OrthoDB" id="6631425at2"/>
<evidence type="ECO:0000256" key="5">
    <source>
        <dbReference type="SAM" id="Phobius"/>
    </source>
</evidence>
<dbReference type="Pfam" id="PF05101">
    <property type="entry name" value="VirB3"/>
    <property type="match status" value="1"/>
</dbReference>
<feature type="transmembrane region" description="Helical" evidence="5">
    <location>
        <begin position="50"/>
        <end position="67"/>
    </location>
</feature>
<accession>B2VB02</accession>
<feature type="transmembrane region" description="Helical" evidence="5">
    <location>
        <begin position="21"/>
        <end position="44"/>
    </location>
</feature>
<dbReference type="GO" id="GO:0016020">
    <property type="term" value="C:membrane"/>
    <property type="evidence" value="ECO:0007669"/>
    <property type="project" value="UniProtKB-SubCell"/>
</dbReference>
<evidence type="ECO:0000256" key="2">
    <source>
        <dbReference type="ARBA" id="ARBA00022692"/>
    </source>
</evidence>
<dbReference type="RefSeq" id="WP_012443207.1">
    <property type="nucleotide sequence ID" value="NC_010697.1"/>
</dbReference>
<evidence type="ECO:0000313" key="7">
    <source>
        <dbReference type="Proteomes" id="UP000001726"/>
    </source>
</evidence>
<keyword evidence="2 5" id="KW-0812">Transmembrane</keyword>
<evidence type="ECO:0000256" key="1">
    <source>
        <dbReference type="ARBA" id="ARBA00004370"/>
    </source>
</evidence>
<dbReference type="KEGG" id="eta:ETA_pET490080"/>
<geneLocation type="plasmid" evidence="6 7">
    <name>pET49</name>
</geneLocation>
<keyword evidence="4 5" id="KW-0472">Membrane</keyword>
<keyword evidence="3 5" id="KW-1133">Transmembrane helix</keyword>
<comment type="subcellular location">
    <subcellularLocation>
        <location evidence="1">Membrane</location>
    </subcellularLocation>
</comment>
<evidence type="ECO:0000256" key="3">
    <source>
        <dbReference type="ARBA" id="ARBA00022989"/>
    </source>
</evidence>
<dbReference type="EMBL" id="CU468131">
    <property type="protein sequence ID" value="CAO94850.1"/>
    <property type="molecule type" value="Genomic_DNA"/>
</dbReference>
<protein>
    <submittedName>
        <fullName evidence="6">TraD protein</fullName>
    </submittedName>
</protein>
<dbReference type="HOGENOM" id="CLU_175666_0_0_6"/>
<dbReference type="InterPro" id="IPR007792">
    <property type="entry name" value="T4SS_VirB3/TrbD/AvhB"/>
</dbReference>
<organism evidence="6 7">
    <name type="scientific">Erwinia tasmaniensis (strain DSM 17950 / CFBP 7177 / CIP 109463 / NCPPB 4357 / Et1/99)</name>
    <dbReference type="NCBI Taxonomy" id="465817"/>
    <lineage>
        <taxon>Bacteria</taxon>
        <taxon>Pseudomonadati</taxon>
        <taxon>Pseudomonadota</taxon>
        <taxon>Gammaproteobacteria</taxon>
        <taxon>Enterobacterales</taxon>
        <taxon>Erwiniaceae</taxon>
        <taxon>Erwinia</taxon>
    </lineage>
</organism>
<gene>
    <name evidence="6" type="primary">traD</name>
    <name evidence="6" type="ordered locus">ETA_pET490080</name>
</gene>
<sequence length="104" mass="11375">MNGKDVYFTYNGLNRPAMVRGVPLMILLSCGFLATFSGFIGVFFLGVFGIIFPLIIGAFIFTVKVICENDPNALRVVKLSLSGMMLKLKHGDRITGFDSGGYDQ</sequence>
<dbReference type="Proteomes" id="UP000001726">
    <property type="component" value="Plasmid pET49"/>
</dbReference>
<dbReference type="AlphaFoldDB" id="B2VB02"/>
<keyword evidence="6" id="KW-0614">Plasmid</keyword>
<evidence type="ECO:0000256" key="4">
    <source>
        <dbReference type="ARBA" id="ARBA00023136"/>
    </source>
</evidence>
<proteinExistence type="predicted"/>
<keyword evidence="7" id="KW-1185">Reference proteome</keyword>